<gene>
    <name evidence="2" type="ORF">BJ981_007417</name>
</gene>
<reference evidence="2 3" key="1">
    <citation type="submission" date="2020-08" db="EMBL/GenBank/DDBJ databases">
        <title>Sequencing the genomes of 1000 actinobacteria strains.</title>
        <authorList>
            <person name="Klenk H.-P."/>
        </authorList>
    </citation>
    <scope>NUCLEOTIDE SEQUENCE [LARGE SCALE GENOMIC DNA]</scope>
    <source>
        <strain evidence="2 3">DSM 45790</strain>
    </source>
</reference>
<evidence type="ECO:0000313" key="2">
    <source>
        <dbReference type="EMBL" id="MBB5631631.1"/>
    </source>
</evidence>
<accession>A0A7W8ZCX2</accession>
<dbReference type="Proteomes" id="UP000588112">
    <property type="component" value="Unassembled WGS sequence"/>
</dbReference>
<evidence type="ECO:0000313" key="3">
    <source>
        <dbReference type="Proteomes" id="UP000588112"/>
    </source>
</evidence>
<keyword evidence="3" id="KW-1185">Reference proteome</keyword>
<comment type="caution">
    <text evidence="2">The sequence shown here is derived from an EMBL/GenBank/DDBJ whole genome shotgun (WGS) entry which is preliminary data.</text>
</comment>
<organism evidence="2 3">
    <name type="scientific">Sphaerisporangium krabiense</name>
    <dbReference type="NCBI Taxonomy" id="763782"/>
    <lineage>
        <taxon>Bacteria</taxon>
        <taxon>Bacillati</taxon>
        <taxon>Actinomycetota</taxon>
        <taxon>Actinomycetes</taxon>
        <taxon>Streptosporangiales</taxon>
        <taxon>Streptosporangiaceae</taxon>
        <taxon>Sphaerisporangium</taxon>
    </lineage>
</organism>
<protein>
    <recommendedName>
        <fullName evidence="4">Streptomyces killer toxin-like beta/gamma crystallin domain-containing protein</fullName>
    </recommendedName>
</protein>
<dbReference type="EMBL" id="JACHBR010000003">
    <property type="protein sequence ID" value="MBB5631631.1"/>
    <property type="molecule type" value="Genomic_DNA"/>
</dbReference>
<proteinExistence type="predicted"/>
<dbReference type="AlphaFoldDB" id="A0A7W8ZCX2"/>
<feature type="chain" id="PRO_5031166795" description="Streptomyces killer toxin-like beta/gamma crystallin domain-containing protein" evidence="1">
    <location>
        <begin position="31"/>
        <end position="105"/>
    </location>
</feature>
<sequence>MNARRLAATAFATVLATTGLVAATATGASASPTGCTYTLDPIPGEHGASSYCSGGTGEHRIFVMEKHFLAEVGYIPIDGPWVPAGQTSYTRIPYHTIVQIRVDVR</sequence>
<evidence type="ECO:0000256" key="1">
    <source>
        <dbReference type="SAM" id="SignalP"/>
    </source>
</evidence>
<keyword evidence="1" id="KW-0732">Signal</keyword>
<evidence type="ECO:0008006" key="4">
    <source>
        <dbReference type="Google" id="ProtNLM"/>
    </source>
</evidence>
<feature type="signal peptide" evidence="1">
    <location>
        <begin position="1"/>
        <end position="30"/>
    </location>
</feature>
<dbReference type="RefSeq" id="WP_184618089.1">
    <property type="nucleotide sequence ID" value="NZ_BOOS01000009.1"/>
</dbReference>
<name>A0A7W8ZCX2_9ACTN</name>